<comment type="caution">
    <text evidence="4">The sequence shown here is derived from an EMBL/GenBank/DDBJ whole genome shotgun (WGS) entry which is preliminary data.</text>
</comment>
<dbReference type="InterPro" id="IPR008011">
    <property type="entry name" value="Complex1_LYR_dom"/>
</dbReference>
<feature type="region of interest" description="Disordered" evidence="2">
    <location>
        <begin position="96"/>
        <end position="122"/>
    </location>
</feature>
<name>A0A1Y3EF69_9BILA</name>
<evidence type="ECO:0000256" key="2">
    <source>
        <dbReference type="SAM" id="MobiDB-lite"/>
    </source>
</evidence>
<dbReference type="InterPro" id="IPR040330">
    <property type="entry name" value="LYRM1"/>
</dbReference>
<organism evidence="4 5">
    <name type="scientific">Trichinella nativa</name>
    <dbReference type="NCBI Taxonomy" id="6335"/>
    <lineage>
        <taxon>Eukaryota</taxon>
        <taxon>Metazoa</taxon>
        <taxon>Ecdysozoa</taxon>
        <taxon>Nematoda</taxon>
        <taxon>Enoplea</taxon>
        <taxon>Dorylaimia</taxon>
        <taxon>Trichinellida</taxon>
        <taxon>Trichinellidae</taxon>
        <taxon>Trichinella</taxon>
    </lineage>
</organism>
<evidence type="ECO:0000313" key="4">
    <source>
        <dbReference type="EMBL" id="OUC43783.1"/>
    </source>
</evidence>
<protein>
    <submittedName>
        <fullName evidence="4">Complex 1 protein</fullName>
    </submittedName>
</protein>
<feature type="non-terminal residue" evidence="4">
    <location>
        <position position="1"/>
    </location>
</feature>
<dbReference type="GO" id="GO:0005739">
    <property type="term" value="C:mitochondrion"/>
    <property type="evidence" value="ECO:0007669"/>
    <property type="project" value="TreeGrafter"/>
</dbReference>
<dbReference type="EMBL" id="LVZM01014161">
    <property type="protein sequence ID" value="OUC43783.1"/>
    <property type="molecule type" value="Genomic_DNA"/>
</dbReference>
<dbReference type="AlphaFoldDB" id="A0A1Y3EF69"/>
<evidence type="ECO:0000259" key="3">
    <source>
        <dbReference type="Pfam" id="PF05347"/>
    </source>
</evidence>
<feature type="domain" description="Complex 1 LYR protein" evidence="3">
    <location>
        <begin position="4"/>
        <end position="71"/>
    </location>
</feature>
<dbReference type="CDD" id="cd20261">
    <property type="entry name" value="Complex1_LYR_LYRM1"/>
    <property type="match status" value="1"/>
</dbReference>
<reference evidence="4 5" key="1">
    <citation type="submission" date="2015-04" db="EMBL/GenBank/DDBJ databases">
        <title>Draft genome of the roundworm Trichinella nativa.</title>
        <authorList>
            <person name="Mitreva M."/>
        </authorList>
    </citation>
    <scope>NUCLEOTIDE SEQUENCE [LARGE SCALE GENOMIC DNA]</scope>
    <source>
        <strain evidence="4 5">ISS45</strain>
    </source>
</reference>
<proteinExistence type="inferred from homology"/>
<sequence length="122" mass="14240">NTKKQVLDLYRYILKVGKQWTNSSNRGNNISDKEAKRYIVEEARRLFKQNKTLANPIEIEELIREGRTRIEIAVHYGNPYPRPVYAFPKTLPIKKVSNQQTEKQSPSMNHRMATNNQIPSIS</sequence>
<dbReference type="Proteomes" id="UP000243006">
    <property type="component" value="Unassembled WGS sequence"/>
</dbReference>
<accession>A0A1Y3EF69</accession>
<gene>
    <name evidence="4" type="ORF">D917_09524</name>
</gene>
<evidence type="ECO:0000313" key="5">
    <source>
        <dbReference type="Proteomes" id="UP000243006"/>
    </source>
</evidence>
<dbReference type="PANTHER" id="PTHR14273">
    <property type="entry name" value="LYR MOTIF-CONTAINING PROTEIN 1"/>
    <property type="match status" value="1"/>
</dbReference>
<dbReference type="InterPro" id="IPR045294">
    <property type="entry name" value="Complex1_LYR_LYRM1"/>
</dbReference>
<comment type="similarity">
    <text evidence="1">Belongs to the complex I LYR family.</text>
</comment>
<dbReference type="PANTHER" id="PTHR14273:SF0">
    <property type="entry name" value="LYR MOTIF-CONTAINING PROTEIN 1"/>
    <property type="match status" value="1"/>
</dbReference>
<dbReference type="Pfam" id="PF05347">
    <property type="entry name" value="Complex1_LYR"/>
    <property type="match status" value="1"/>
</dbReference>
<evidence type="ECO:0000256" key="1">
    <source>
        <dbReference type="ARBA" id="ARBA00009508"/>
    </source>
</evidence>